<dbReference type="Pfam" id="PF00483">
    <property type="entry name" value="NTP_transferase"/>
    <property type="match status" value="1"/>
</dbReference>
<dbReference type="RefSeq" id="WP_150164441.1">
    <property type="nucleotide sequence ID" value="NZ_CP029193.1"/>
</dbReference>
<dbReference type="InterPro" id="IPR050486">
    <property type="entry name" value="Mannose-1P_guanyltransferase"/>
</dbReference>
<dbReference type="AlphaFoldDB" id="A0A5B9T519"/>
<dbReference type="InterPro" id="IPR005835">
    <property type="entry name" value="NTP_transferase_dom"/>
</dbReference>
<dbReference type="Proteomes" id="UP000323046">
    <property type="component" value="Chromosome"/>
</dbReference>
<dbReference type="OrthoDB" id="9801810at2"/>
<evidence type="ECO:0000313" key="4">
    <source>
        <dbReference type="Proteomes" id="UP000323046"/>
    </source>
</evidence>
<sequence length="254" mass="27615">MRAVVLAGGVGRRLRPHTLTIPKPLVPIDGTPILHIILAQLRGAGFTHVSLSLGHRAHMIEASFTGNQWAGLELDFFLEEEPLGTAGPLALLPPFEDSTLVMNADLLTDLDFAELIARHKKSQAAATVALSRQYIDIAHGVVELDDDREVTDFREKPRLSFLVNAGIYVLEPSLLRLLTPRVRDDMPALLDRARTEGERVEGHVIEGDWHDIGTPEQLNRAAAAFRNDRARYLGRGAAAVLGAGTGAFQEVGSG</sequence>
<evidence type="ECO:0000259" key="1">
    <source>
        <dbReference type="Pfam" id="PF00483"/>
    </source>
</evidence>
<evidence type="ECO:0000313" key="2">
    <source>
        <dbReference type="EMBL" id="QEG98946.1"/>
    </source>
</evidence>
<dbReference type="SUPFAM" id="SSF53448">
    <property type="entry name" value="Nucleotide-diphospho-sugar transferases"/>
    <property type="match status" value="1"/>
</dbReference>
<evidence type="ECO:0000313" key="3">
    <source>
        <dbReference type="EMBL" id="QES25456.1"/>
    </source>
</evidence>
<proteinExistence type="predicted"/>
<reference evidence="2" key="2">
    <citation type="submission" date="2019-02" db="EMBL/GenBank/DDBJ databases">
        <title>Isolation and characterization of the pyrrolamide anthelvencin biosynthetic gene cluster from Streptomyces venezuelae ATCC14593.</title>
        <authorList>
            <person name="Aubry C."/>
            <person name="Clerici P."/>
            <person name="Gerbaud C."/>
            <person name="Micouin L."/>
            <person name="Pernodet J.-L."/>
            <person name="Lautru S."/>
        </authorList>
    </citation>
    <scope>NUCLEOTIDE SEQUENCE</scope>
    <source>
        <strain evidence="2">ATCC 14583</strain>
    </source>
</reference>
<dbReference type="EMBL" id="MK483114">
    <property type="protein sequence ID" value="QEG98946.1"/>
    <property type="molecule type" value="Genomic_DNA"/>
</dbReference>
<dbReference type="PANTHER" id="PTHR22572">
    <property type="entry name" value="SUGAR-1-PHOSPHATE GUANYL TRANSFERASE"/>
    <property type="match status" value="1"/>
</dbReference>
<reference evidence="3 4" key="1">
    <citation type="submission" date="2018-05" db="EMBL/GenBank/DDBJ databases">
        <title>Streptomyces venezuelae.</title>
        <authorList>
            <person name="Kim W."/>
            <person name="Lee N."/>
            <person name="Cho B.-K."/>
        </authorList>
    </citation>
    <scope>NUCLEOTIDE SEQUENCE [LARGE SCALE GENOMIC DNA]</scope>
    <source>
        <strain evidence="3 4">ATCC 14583</strain>
    </source>
</reference>
<gene>
    <name evidence="2" type="primary">ant11</name>
    <name evidence="3" type="ORF">DEJ47_02355</name>
</gene>
<feature type="domain" description="Nucleotidyl transferase" evidence="1">
    <location>
        <begin position="3"/>
        <end position="224"/>
    </location>
</feature>
<name>A0A5B9T519_STRVZ</name>
<keyword evidence="4" id="KW-1185">Reference proteome</keyword>
<protein>
    <submittedName>
        <fullName evidence="2">Ant11</fullName>
    </submittedName>
    <submittedName>
        <fullName evidence="3">Nucleoside-diphosphate-sugar pyrophosphorylase</fullName>
    </submittedName>
</protein>
<dbReference type="InterPro" id="IPR029044">
    <property type="entry name" value="Nucleotide-diphossugar_trans"/>
</dbReference>
<organism evidence="2">
    <name type="scientific">Streptomyces venezuelae</name>
    <dbReference type="NCBI Taxonomy" id="54571"/>
    <lineage>
        <taxon>Bacteria</taxon>
        <taxon>Bacillati</taxon>
        <taxon>Actinomycetota</taxon>
        <taxon>Actinomycetes</taxon>
        <taxon>Kitasatosporales</taxon>
        <taxon>Streptomycetaceae</taxon>
        <taxon>Streptomyces</taxon>
    </lineage>
</organism>
<accession>A0A5B9T519</accession>
<dbReference type="Gene3D" id="3.90.550.10">
    <property type="entry name" value="Spore Coat Polysaccharide Biosynthesis Protein SpsA, Chain A"/>
    <property type="match status" value="1"/>
</dbReference>
<dbReference type="EMBL" id="CP029193">
    <property type="protein sequence ID" value="QES25456.1"/>
    <property type="molecule type" value="Genomic_DNA"/>
</dbReference>